<dbReference type="PANTHER" id="PTHR46564:SF1">
    <property type="entry name" value="TRANSPOSASE"/>
    <property type="match status" value="1"/>
</dbReference>
<name>A0ABQ0LB68_MYCCL</name>
<dbReference type="InterPro" id="IPR036397">
    <property type="entry name" value="RNaseH_sf"/>
</dbReference>
<evidence type="ECO:0000313" key="3">
    <source>
        <dbReference type="Proteomes" id="UP000815677"/>
    </source>
</evidence>
<dbReference type="SUPFAM" id="SSF53098">
    <property type="entry name" value="Ribonuclease H-like"/>
    <property type="match status" value="1"/>
</dbReference>
<dbReference type="Gene3D" id="3.30.420.10">
    <property type="entry name" value="Ribonuclease H-like superfamily/Ribonuclease H"/>
    <property type="match status" value="1"/>
</dbReference>
<evidence type="ECO:0000313" key="2">
    <source>
        <dbReference type="EMBL" id="GAT47754.1"/>
    </source>
</evidence>
<accession>A0ABQ0LB68</accession>
<proteinExistence type="predicted"/>
<sequence>MVAVKAIAPRVKDVAITLYKRKLLPLTTILSVVRFSRATFFRALQHKCKTGMPAPLPSRRRGRKRLVLRPDLAHLLNLIRTRTEHFLDELMWHLRRNRFLSVHFTTIFRELERQDISHKRLHKIAAERNEPLRMDYLRRMNQYTPEQLGFIDETSKDERTVGRRFGWSKRGTRAESRQPFVRATRLTATGLMSLDGMVTNRVIIGSMKRKQFVEFLEQSVMPLTSPFPGPLSVLVMDNAKIHHGAEIQELAERFGVRIEYLPPYSPDFNPIEEAFSKIKAFLRRNNDIFRLKRGRGAALLYDMQIAMEIITAQDAYGYFRHAGYC</sequence>
<evidence type="ECO:0000259" key="1">
    <source>
        <dbReference type="Pfam" id="PF13358"/>
    </source>
</evidence>
<dbReference type="Pfam" id="PF13358">
    <property type="entry name" value="DDE_3"/>
    <property type="match status" value="1"/>
</dbReference>
<dbReference type="InterPro" id="IPR038717">
    <property type="entry name" value="Tc1-like_DDE_dom"/>
</dbReference>
<feature type="domain" description="Tc1-like transposase DDE" evidence="1">
    <location>
        <begin position="148"/>
        <end position="287"/>
    </location>
</feature>
<organism evidence="2 3">
    <name type="scientific">Mycena chlorophos</name>
    <name type="common">Agaric fungus</name>
    <name type="synonym">Agaricus chlorophos</name>
    <dbReference type="NCBI Taxonomy" id="658473"/>
    <lineage>
        <taxon>Eukaryota</taxon>
        <taxon>Fungi</taxon>
        <taxon>Dikarya</taxon>
        <taxon>Basidiomycota</taxon>
        <taxon>Agaricomycotina</taxon>
        <taxon>Agaricomycetes</taxon>
        <taxon>Agaricomycetidae</taxon>
        <taxon>Agaricales</taxon>
        <taxon>Marasmiineae</taxon>
        <taxon>Mycenaceae</taxon>
        <taxon>Mycena</taxon>
    </lineage>
</organism>
<dbReference type="SUPFAM" id="SSF46689">
    <property type="entry name" value="Homeodomain-like"/>
    <property type="match status" value="1"/>
</dbReference>
<protein>
    <submittedName>
        <fullName evidence="2">Tc1-mariner class transposase</fullName>
    </submittedName>
</protein>
<dbReference type="NCBIfam" id="NF033545">
    <property type="entry name" value="transpos_IS630"/>
    <property type="match status" value="1"/>
</dbReference>
<dbReference type="PANTHER" id="PTHR46564">
    <property type="entry name" value="TRANSPOSASE"/>
    <property type="match status" value="1"/>
</dbReference>
<dbReference type="InterPro" id="IPR047655">
    <property type="entry name" value="Transpos_IS630-like"/>
</dbReference>
<dbReference type="EMBL" id="DF843953">
    <property type="protein sequence ID" value="GAT47754.1"/>
    <property type="molecule type" value="Genomic_DNA"/>
</dbReference>
<dbReference type="Proteomes" id="UP000815677">
    <property type="component" value="Unassembled WGS sequence"/>
</dbReference>
<dbReference type="InterPro" id="IPR012337">
    <property type="entry name" value="RNaseH-like_sf"/>
</dbReference>
<keyword evidence="3" id="KW-1185">Reference proteome</keyword>
<dbReference type="InterPro" id="IPR009057">
    <property type="entry name" value="Homeodomain-like_sf"/>
</dbReference>
<reference evidence="2" key="1">
    <citation type="submission" date="2014-09" db="EMBL/GenBank/DDBJ databases">
        <title>Genome sequence of the luminous mushroom Mycena chlorophos for searching fungal bioluminescence genes.</title>
        <authorList>
            <person name="Tanaka Y."/>
            <person name="Kasuga D."/>
            <person name="Oba Y."/>
            <person name="Hase S."/>
            <person name="Sato K."/>
            <person name="Oba Y."/>
            <person name="Sakakibara Y."/>
        </authorList>
    </citation>
    <scope>NUCLEOTIDE SEQUENCE</scope>
</reference>
<gene>
    <name evidence="2" type="ORF">MCHLO_05200</name>
</gene>